<evidence type="ECO:0000313" key="3">
    <source>
        <dbReference type="Proteomes" id="UP000198797"/>
    </source>
</evidence>
<keyword evidence="1" id="KW-1133">Transmembrane helix</keyword>
<evidence type="ECO:0000256" key="1">
    <source>
        <dbReference type="SAM" id="Phobius"/>
    </source>
</evidence>
<name>A0A1C5AWL6_9ACTN</name>
<evidence type="ECO:0000313" key="2">
    <source>
        <dbReference type="EMBL" id="SCF49546.1"/>
    </source>
</evidence>
<dbReference type="AlphaFoldDB" id="A0A1C5AWL6"/>
<keyword evidence="3" id="KW-1185">Reference proteome</keyword>
<accession>A0A1C5AWL6</accession>
<dbReference type="Proteomes" id="UP000198797">
    <property type="component" value="Unassembled WGS sequence"/>
</dbReference>
<keyword evidence="1" id="KW-0812">Transmembrane</keyword>
<dbReference type="STRING" id="121616.GA0070216_13534"/>
<dbReference type="RefSeq" id="WP_091254495.1">
    <property type="nucleotide sequence ID" value="NZ_FMCU01000035.1"/>
</dbReference>
<feature type="transmembrane region" description="Helical" evidence="1">
    <location>
        <begin position="37"/>
        <end position="56"/>
    </location>
</feature>
<gene>
    <name evidence="2" type="ORF">GA0070216_13534</name>
</gene>
<feature type="transmembrane region" description="Helical" evidence="1">
    <location>
        <begin position="12"/>
        <end position="31"/>
    </location>
</feature>
<dbReference type="EMBL" id="FMCU01000035">
    <property type="protein sequence ID" value="SCF49546.1"/>
    <property type="molecule type" value="Genomic_DNA"/>
</dbReference>
<keyword evidence="1" id="KW-0472">Membrane</keyword>
<dbReference type="OrthoDB" id="5190781at2"/>
<organism evidence="2 3">
    <name type="scientific">Micromonospora matsumotoense</name>
    <dbReference type="NCBI Taxonomy" id="121616"/>
    <lineage>
        <taxon>Bacteria</taxon>
        <taxon>Bacillati</taxon>
        <taxon>Actinomycetota</taxon>
        <taxon>Actinomycetes</taxon>
        <taxon>Micromonosporales</taxon>
        <taxon>Micromonosporaceae</taxon>
        <taxon>Micromonospora</taxon>
    </lineage>
</organism>
<proteinExistence type="predicted"/>
<feature type="transmembrane region" description="Helical" evidence="1">
    <location>
        <begin position="63"/>
        <end position="82"/>
    </location>
</feature>
<protein>
    <submittedName>
        <fullName evidence="2">Uncharacterized protein</fullName>
    </submittedName>
</protein>
<reference evidence="3" key="1">
    <citation type="submission" date="2016-06" db="EMBL/GenBank/DDBJ databases">
        <authorList>
            <person name="Varghese N."/>
            <person name="Submissions Spin"/>
        </authorList>
    </citation>
    <scope>NUCLEOTIDE SEQUENCE [LARGE SCALE GENOMIC DNA]</scope>
    <source>
        <strain evidence="3">DSM 44100</strain>
    </source>
</reference>
<feature type="transmembrane region" description="Helical" evidence="1">
    <location>
        <begin position="94"/>
        <end position="120"/>
    </location>
</feature>
<sequence length="128" mass="12612">MAGSTTSTTSRGLTIWGLATGALGIAILWASGVEFPFYPPPGLLILASGATLVGLAKRAWAPGVGAFLGLFVIVGFVLSSVVSGAGTGNLTGDAGIGGVIGTVIQLGGVVIALVAGSVAVRREYQVKQ</sequence>